<protein>
    <submittedName>
        <fullName evidence="1">Uncharacterized protein</fullName>
    </submittedName>
</protein>
<name>A0ABN3Q2F6_9ACTN</name>
<reference evidence="1 2" key="1">
    <citation type="journal article" date="2019" name="Int. J. Syst. Evol. Microbiol.">
        <title>The Global Catalogue of Microorganisms (GCM) 10K type strain sequencing project: providing services to taxonomists for standard genome sequencing and annotation.</title>
        <authorList>
            <consortium name="The Broad Institute Genomics Platform"/>
            <consortium name="The Broad Institute Genome Sequencing Center for Infectious Disease"/>
            <person name="Wu L."/>
            <person name="Ma J."/>
        </authorList>
    </citation>
    <scope>NUCLEOTIDE SEQUENCE [LARGE SCALE GENOMIC DNA]</scope>
    <source>
        <strain evidence="1 2">JCM 6833</strain>
    </source>
</reference>
<sequence length="119" mass="13083">MPVPGTEVENASERPRLRLRESVDPAEMLAQEKVKPRVGHRALVLDARSTQHPHIGGRVLRDPQQSRLADPGLAPYDQDAATAATSVLKKALDLRLLLVTPIQPHIGNPTQPTRTRAPR</sequence>
<comment type="caution">
    <text evidence="1">The sequence shown here is derived from an EMBL/GenBank/DDBJ whole genome shotgun (WGS) entry which is preliminary data.</text>
</comment>
<proteinExistence type="predicted"/>
<accession>A0ABN3Q2F6</accession>
<gene>
    <name evidence="1" type="ORF">GCM10010411_48980</name>
</gene>
<organism evidence="1 2">
    <name type="scientific">Actinomadura fulvescens</name>
    <dbReference type="NCBI Taxonomy" id="46160"/>
    <lineage>
        <taxon>Bacteria</taxon>
        <taxon>Bacillati</taxon>
        <taxon>Actinomycetota</taxon>
        <taxon>Actinomycetes</taxon>
        <taxon>Streptosporangiales</taxon>
        <taxon>Thermomonosporaceae</taxon>
        <taxon>Actinomadura</taxon>
    </lineage>
</organism>
<evidence type="ECO:0000313" key="2">
    <source>
        <dbReference type="Proteomes" id="UP001501509"/>
    </source>
</evidence>
<dbReference type="Proteomes" id="UP001501509">
    <property type="component" value="Unassembled WGS sequence"/>
</dbReference>
<evidence type="ECO:0000313" key="1">
    <source>
        <dbReference type="EMBL" id="GAA2608932.1"/>
    </source>
</evidence>
<dbReference type="EMBL" id="BAAATD010000006">
    <property type="protein sequence ID" value="GAA2608932.1"/>
    <property type="molecule type" value="Genomic_DNA"/>
</dbReference>
<keyword evidence="2" id="KW-1185">Reference proteome</keyword>